<feature type="domain" description="Ig-like" evidence="5">
    <location>
        <begin position="97"/>
        <end position="186"/>
    </location>
</feature>
<dbReference type="AlphaFoldDB" id="A0A0L8GBC6"/>
<dbReference type="EMBL" id="KQ422744">
    <property type="protein sequence ID" value="KOF74342.1"/>
    <property type="molecule type" value="Genomic_DNA"/>
</dbReference>
<sequence length="232" mass="25922">MLINPPTQVLLKEFETVVVPCKASGEPQPTYTWKKNKKDFNMAGRHGRHILTVPHEGTLVFKQPKRKDAGIYQCFANNSYGVAISGIVELRFAFLNPYTVSILKTITALPGASLLLSCNKPTSYPEANVSWLLKHNNGSTKAFNFTERILMDHEANLVFVNVQEEDSYKDTAYVCVASNMFARAFTVGKPIFLKTLPEQPKDHQLHILSASPNEMVFLKGDTVKLECIFGGQ</sequence>
<dbReference type="PANTHER" id="PTHR12231:SF253">
    <property type="entry name" value="DPR-INTERACTING PROTEIN ETA, ISOFORM B-RELATED"/>
    <property type="match status" value="1"/>
</dbReference>
<evidence type="ECO:0000256" key="4">
    <source>
        <dbReference type="ARBA" id="ARBA00023319"/>
    </source>
</evidence>
<gene>
    <name evidence="6" type="ORF">OCBIM_22036394mg</name>
</gene>
<keyword evidence="3" id="KW-1015">Disulfide bond</keyword>
<evidence type="ECO:0000256" key="1">
    <source>
        <dbReference type="ARBA" id="ARBA00022729"/>
    </source>
</evidence>
<evidence type="ECO:0000313" key="6">
    <source>
        <dbReference type="EMBL" id="KOF74342.1"/>
    </source>
</evidence>
<proteinExistence type="predicted"/>
<dbReference type="SMART" id="SM00409">
    <property type="entry name" value="IG"/>
    <property type="match status" value="2"/>
</dbReference>
<keyword evidence="4" id="KW-0393">Immunoglobulin domain</keyword>
<dbReference type="OrthoDB" id="6244967at2759"/>
<dbReference type="InterPro" id="IPR007110">
    <property type="entry name" value="Ig-like_dom"/>
</dbReference>
<accession>A0A0L8GBC6</accession>
<keyword evidence="2" id="KW-0677">Repeat</keyword>
<feature type="domain" description="Ig-like" evidence="5">
    <location>
        <begin position="1"/>
        <end position="85"/>
    </location>
</feature>
<protein>
    <recommendedName>
        <fullName evidence="5">Ig-like domain-containing protein</fullName>
    </recommendedName>
</protein>
<dbReference type="InterPro" id="IPR051170">
    <property type="entry name" value="Neural/epithelial_adhesion"/>
</dbReference>
<keyword evidence="1" id="KW-0732">Signal</keyword>
<dbReference type="SMART" id="SM00408">
    <property type="entry name" value="IGc2"/>
    <property type="match status" value="2"/>
</dbReference>
<evidence type="ECO:0000256" key="2">
    <source>
        <dbReference type="ARBA" id="ARBA00022737"/>
    </source>
</evidence>
<dbReference type="Pfam" id="PF13927">
    <property type="entry name" value="Ig_3"/>
    <property type="match status" value="1"/>
</dbReference>
<dbReference type="InterPro" id="IPR013783">
    <property type="entry name" value="Ig-like_fold"/>
</dbReference>
<dbReference type="InterPro" id="IPR003598">
    <property type="entry name" value="Ig_sub2"/>
</dbReference>
<organism evidence="6">
    <name type="scientific">Octopus bimaculoides</name>
    <name type="common">California two-spotted octopus</name>
    <dbReference type="NCBI Taxonomy" id="37653"/>
    <lineage>
        <taxon>Eukaryota</taxon>
        <taxon>Metazoa</taxon>
        <taxon>Spiralia</taxon>
        <taxon>Lophotrochozoa</taxon>
        <taxon>Mollusca</taxon>
        <taxon>Cephalopoda</taxon>
        <taxon>Coleoidea</taxon>
        <taxon>Octopodiformes</taxon>
        <taxon>Octopoda</taxon>
        <taxon>Incirrata</taxon>
        <taxon>Octopodidae</taxon>
        <taxon>Octopus</taxon>
    </lineage>
</organism>
<dbReference type="PANTHER" id="PTHR12231">
    <property type="entry name" value="CTX-RELATED TYPE I TRANSMEMBRANE PROTEIN"/>
    <property type="match status" value="1"/>
</dbReference>
<dbReference type="InterPro" id="IPR003599">
    <property type="entry name" value="Ig_sub"/>
</dbReference>
<dbReference type="STRING" id="37653.A0A0L8GBC6"/>
<reference evidence="6" key="1">
    <citation type="submission" date="2015-07" db="EMBL/GenBank/DDBJ databases">
        <title>MeaNS - Measles Nucleotide Surveillance Program.</title>
        <authorList>
            <person name="Tran T."/>
            <person name="Druce J."/>
        </authorList>
    </citation>
    <scope>NUCLEOTIDE SEQUENCE</scope>
    <source>
        <strain evidence="6">UCB-OBI-ISO-001</strain>
        <tissue evidence="6">Gonad</tissue>
    </source>
</reference>
<dbReference type="PROSITE" id="PS50835">
    <property type="entry name" value="IG_LIKE"/>
    <property type="match status" value="2"/>
</dbReference>
<dbReference type="InterPro" id="IPR036179">
    <property type="entry name" value="Ig-like_dom_sf"/>
</dbReference>
<evidence type="ECO:0000259" key="5">
    <source>
        <dbReference type="PROSITE" id="PS50835"/>
    </source>
</evidence>
<evidence type="ECO:0000256" key="3">
    <source>
        <dbReference type="ARBA" id="ARBA00023157"/>
    </source>
</evidence>
<dbReference type="SUPFAM" id="SSF48726">
    <property type="entry name" value="Immunoglobulin"/>
    <property type="match status" value="2"/>
</dbReference>
<dbReference type="Gene3D" id="2.60.40.10">
    <property type="entry name" value="Immunoglobulins"/>
    <property type="match status" value="2"/>
</dbReference>
<name>A0A0L8GBC6_OCTBM</name>